<gene>
    <name evidence="3" type="ORF">JW498_05010</name>
</gene>
<dbReference type="SMART" id="SM00421">
    <property type="entry name" value="HTH_LUXR"/>
    <property type="match status" value="1"/>
</dbReference>
<keyword evidence="1" id="KW-1133">Transmembrane helix</keyword>
<dbReference type="InterPro" id="IPR000792">
    <property type="entry name" value="Tscrpt_reg_LuxR_C"/>
</dbReference>
<keyword evidence="3" id="KW-0238">DNA-binding</keyword>
<comment type="caution">
    <text evidence="3">The sequence shown here is derived from an EMBL/GenBank/DDBJ whole genome shotgun (WGS) entry which is preliminary data.</text>
</comment>
<keyword evidence="1" id="KW-0472">Membrane</keyword>
<keyword evidence="1" id="KW-0812">Transmembrane</keyword>
<protein>
    <submittedName>
        <fullName evidence="3">DNA-binding response regulator</fullName>
    </submittedName>
</protein>
<dbReference type="Proteomes" id="UP000760472">
    <property type="component" value="Unassembled WGS sequence"/>
</dbReference>
<dbReference type="SUPFAM" id="SSF46894">
    <property type="entry name" value="C-terminal effector domain of the bipartite response regulators"/>
    <property type="match status" value="1"/>
</dbReference>
<name>A0ABS2W515_9GAMM</name>
<evidence type="ECO:0000313" key="4">
    <source>
        <dbReference type="Proteomes" id="UP000760472"/>
    </source>
</evidence>
<dbReference type="InterPro" id="IPR036388">
    <property type="entry name" value="WH-like_DNA-bd_sf"/>
</dbReference>
<feature type="domain" description="HTH luxR-type" evidence="2">
    <location>
        <begin position="95"/>
        <end position="152"/>
    </location>
</feature>
<evidence type="ECO:0000259" key="2">
    <source>
        <dbReference type="SMART" id="SM00421"/>
    </source>
</evidence>
<evidence type="ECO:0000256" key="1">
    <source>
        <dbReference type="SAM" id="Phobius"/>
    </source>
</evidence>
<dbReference type="GO" id="GO:0003677">
    <property type="term" value="F:DNA binding"/>
    <property type="evidence" value="ECO:0007669"/>
    <property type="project" value="UniProtKB-KW"/>
</dbReference>
<dbReference type="Gene3D" id="1.10.10.10">
    <property type="entry name" value="Winged helix-like DNA-binding domain superfamily/Winged helix DNA-binding domain"/>
    <property type="match status" value="1"/>
</dbReference>
<dbReference type="InterPro" id="IPR016032">
    <property type="entry name" value="Sig_transdc_resp-reg_C-effctor"/>
</dbReference>
<keyword evidence="4" id="KW-1185">Reference proteome</keyword>
<feature type="transmembrane region" description="Helical" evidence="1">
    <location>
        <begin position="33"/>
        <end position="52"/>
    </location>
</feature>
<organism evidence="3 4">
    <name type="scientific">Amphritea pacifica</name>
    <dbReference type="NCBI Taxonomy" id="2811233"/>
    <lineage>
        <taxon>Bacteria</taxon>
        <taxon>Pseudomonadati</taxon>
        <taxon>Pseudomonadota</taxon>
        <taxon>Gammaproteobacteria</taxon>
        <taxon>Oceanospirillales</taxon>
        <taxon>Oceanospirillaceae</taxon>
        <taxon>Amphritea</taxon>
    </lineage>
</organism>
<accession>A0ABS2W515</accession>
<reference evidence="3 4" key="1">
    <citation type="submission" date="2021-02" db="EMBL/GenBank/DDBJ databases">
        <title>A novel species of genus Amphritea isolated from a fishpond in China.</title>
        <authorList>
            <person name="Lu H."/>
        </authorList>
    </citation>
    <scope>NUCLEOTIDE SEQUENCE [LARGE SCALE GENOMIC DNA]</scope>
    <source>
        <strain evidence="3 4">RP18W</strain>
    </source>
</reference>
<evidence type="ECO:0000313" key="3">
    <source>
        <dbReference type="EMBL" id="MBN0986711.1"/>
    </source>
</evidence>
<sequence length="157" mass="17325">MMLFLVVIVSASGTDIAADLSHGAGLTHLLQEITILLFALIILSLLIFDNFIKKSQIRQLKEELEAAKNMPVPESVAVLAARQQLSQAINEQFTEWQLTASERDVGIMLLKGYSLKEIAALRGTADKTIRQQASAIYQKSGTPGRHAFSAWFIEDLL</sequence>
<proteinExistence type="predicted"/>
<dbReference type="EMBL" id="JAFFZP010000005">
    <property type="protein sequence ID" value="MBN0986711.1"/>
    <property type="molecule type" value="Genomic_DNA"/>
</dbReference>